<feature type="compositionally biased region" description="Basic and acidic residues" evidence="1">
    <location>
        <begin position="15"/>
        <end position="25"/>
    </location>
</feature>
<comment type="caution">
    <text evidence="2">The sequence shown here is derived from an EMBL/GenBank/DDBJ whole genome shotgun (WGS) entry which is preliminary data.</text>
</comment>
<accession>A0A2W1LL66</accession>
<dbReference type="OrthoDB" id="2454402at2"/>
<feature type="region of interest" description="Disordered" evidence="1">
    <location>
        <begin position="1"/>
        <end position="25"/>
    </location>
</feature>
<organism evidence="2 3">
    <name type="scientific">Paenibacillus sambharensis</name>
    <dbReference type="NCBI Taxonomy" id="1803190"/>
    <lineage>
        <taxon>Bacteria</taxon>
        <taxon>Bacillati</taxon>
        <taxon>Bacillota</taxon>
        <taxon>Bacilli</taxon>
        <taxon>Bacillales</taxon>
        <taxon>Paenibacillaceae</taxon>
        <taxon>Paenibacillus</taxon>
    </lineage>
</organism>
<keyword evidence="3" id="KW-1185">Reference proteome</keyword>
<dbReference type="Proteomes" id="UP000249522">
    <property type="component" value="Unassembled WGS sequence"/>
</dbReference>
<evidence type="ECO:0000256" key="1">
    <source>
        <dbReference type="SAM" id="MobiDB-lite"/>
    </source>
</evidence>
<evidence type="ECO:0000313" key="2">
    <source>
        <dbReference type="EMBL" id="PZD95635.1"/>
    </source>
</evidence>
<name>A0A2W1LL66_9BACL</name>
<proteinExistence type="predicted"/>
<dbReference type="RefSeq" id="WP_111147265.1">
    <property type="nucleotide sequence ID" value="NZ_QKRB01000044.1"/>
</dbReference>
<dbReference type="EMBL" id="QKRB01000044">
    <property type="protein sequence ID" value="PZD95635.1"/>
    <property type="molecule type" value="Genomic_DNA"/>
</dbReference>
<protein>
    <submittedName>
        <fullName evidence="2">Uncharacterized protein</fullName>
    </submittedName>
</protein>
<sequence length="62" mass="6688">MVEAGNSPSGQQAAKDAKHEGRDDHFMDIDRMTNEGLGAGLVTVHNARIGDTTTDTMDESRE</sequence>
<dbReference type="AlphaFoldDB" id="A0A2W1LL66"/>
<gene>
    <name evidence="2" type="ORF">DNH61_14030</name>
</gene>
<feature type="compositionally biased region" description="Polar residues" evidence="1">
    <location>
        <begin position="1"/>
        <end position="12"/>
    </location>
</feature>
<reference evidence="2 3" key="1">
    <citation type="submission" date="2018-06" db="EMBL/GenBank/DDBJ databases">
        <title>Paenibacillus imtechensis sp. nov.</title>
        <authorList>
            <person name="Pinnaka A.K."/>
            <person name="Singh H."/>
            <person name="Kaur M."/>
        </authorList>
    </citation>
    <scope>NUCLEOTIDE SEQUENCE [LARGE SCALE GENOMIC DNA]</scope>
    <source>
        <strain evidence="2 3">SMB1</strain>
    </source>
</reference>
<evidence type="ECO:0000313" key="3">
    <source>
        <dbReference type="Proteomes" id="UP000249522"/>
    </source>
</evidence>